<evidence type="ECO:0000256" key="11">
    <source>
        <dbReference type="ARBA" id="ARBA00032474"/>
    </source>
</evidence>
<sequence>MAMNEIRVQSEPFDPNVEVDLLRNHSPSIGGVVSFIGQVRDFNDDDMVLAMTLEHYPGMTEKALAAIVDEANARWELMGVRVVHRVGRMLPKDPIVLVAVASSHRGEAFQACEFIIDYLKTRAPFWKREESVEGARWVDARESDDHAEARWKG</sequence>
<gene>
    <name evidence="13" type="primary">moaE</name>
    <name evidence="13" type="ORF">Rifp1Sym_ac00470</name>
</gene>
<evidence type="ECO:0000313" key="14">
    <source>
        <dbReference type="Proteomes" id="UP000004491"/>
    </source>
</evidence>
<protein>
    <recommendedName>
        <fullName evidence="4">Molybdopterin synthase catalytic subunit</fullName>
        <ecNumber evidence="3">2.8.1.12</ecNumber>
    </recommendedName>
    <alternativeName>
        <fullName evidence="10">MPT synthase subunit 2</fullName>
    </alternativeName>
    <alternativeName>
        <fullName evidence="8">Molybdenum cofactor biosynthesis protein E</fullName>
    </alternativeName>
    <alternativeName>
        <fullName evidence="9">Molybdopterin-converting factor large subunit</fullName>
    </alternativeName>
    <alternativeName>
        <fullName evidence="11">Molybdopterin-converting factor subunit 2</fullName>
    </alternativeName>
</protein>
<dbReference type="PATRIC" id="fig|1048808.3.peg.203"/>
<keyword evidence="14" id="KW-1185">Reference proteome</keyword>
<evidence type="ECO:0000256" key="1">
    <source>
        <dbReference type="ARBA" id="ARBA00005046"/>
    </source>
</evidence>
<evidence type="ECO:0000256" key="6">
    <source>
        <dbReference type="ARBA" id="ARBA00023150"/>
    </source>
</evidence>
<keyword evidence="5 13" id="KW-0808">Transferase</keyword>
<evidence type="ECO:0000256" key="10">
    <source>
        <dbReference type="ARBA" id="ARBA00030781"/>
    </source>
</evidence>
<dbReference type="Pfam" id="PF02391">
    <property type="entry name" value="MoaE"/>
    <property type="match status" value="1"/>
</dbReference>
<dbReference type="InterPro" id="IPR003448">
    <property type="entry name" value="Mopterin_biosynth_MoaE"/>
</dbReference>
<evidence type="ECO:0000256" key="3">
    <source>
        <dbReference type="ARBA" id="ARBA00011950"/>
    </source>
</evidence>
<comment type="subunit">
    <text evidence="7">Heterotetramer of 2 MoaD subunits and 2 MoaE subunits. Also stable as homodimer. The enzyme changes between these two forms during catalysis.</text>
</comment>
<dbReference type="CDD" id="cd00756">
    <property type="entry name" value="MoaE"/>
    <property type="match status" value="1"/>
</dbReference>
<evidence type="ECO:0000256" key="8">
    <source>
        <dbReference type="ARBA" id="ARBA00029745"/>
    </source>
</evidence>
<evidence type="ECO:0000256" key="9">
    <source>
        <dbReference type="ARBA" id="ARBA00030407"/>
    </source>
</evidence>
<evidence type="ECO:0000256" key="7">
    <source>
        <dbReference type="ARBA" id="ARBA00026066"/>
    </source>
</evidence>
<name>G2D9H6_9GAMM</name>
<dbReference type="FunFam" id="3.90.1170.40:FF:000001">
    <property type="entry name" value="Molybdopterin synthase catalytic subunit MoaE"/>
    <property type="match status" value="1"/>
</dbReference>
<evidence type="ECO:0000256" key="5">
    <source>
        <dbReference type="ARBA" id="ARBA00022679"/>
    </source>
</evidence>
<keyword evidence="6" id="KW-0501">Molybdenum cofactor biosynthesis</keyword>
<accession>G2D9H6</accession>
<dbReference type="PANTHER" id="PTHR23404">
    <property type="entry name" value="MOLYBDOPTERIN SYNTHASE RELATED"/>
    <property type="match status" value="1"/>
</dbReference>
<comment type="similarity">
    <text evidence="2">Belongs to the MoaE family.</text>
</comment>
<organism evidence="13 14">
    <name type="scientific">endosymbiont of Riftia pachyptila</name>
    <name type="common">vent Ph05</name>
    <dbReference type="NCBI Taxonomy" id="1048808"/>
    <lineage>
        <taxon>Bacteria</taxon>
        <taxon>Pseudomonadati</taxon>
        <taxon>Pseudomonadota</taxon>
        <taxon>Gammaproteobacteria</taxon>
        <taxon>sulfur-oxidizing symbionts</taxon>
    </lineage>
</organism>
<evidence type="ECO:0000256" key="2">
    <source>
        <dbReference type="ARBA" id="ARBA00005426"/>
    </source>
</evidence>
<comment type="catalytic activity">
    <reaction evidence="12">
        <text>2 [molybdopterin-synthase sulfur-carrier protein]-C-terminal-Gly-aminoethanethioate + cyclic pyranopterin phosphate + H2O = molybdopterin + 2 [molybdopterin-synthase sulfur-carrier protein]-C-terminal Gly-Gly + 2 H(+)</text>
        <dbReference type="Rhea" id="RHEA:26333"/>
        <dbReference type="Rhea" id="RHEA-COMP:12202"/>
        <dbReference type="Rhea" id="RHEA-COMP:19907"/>
        <dbReference type="ChEBI" id="CHEBI:15377"/>
        <dbReference type="ChEBI" id="CHEBI:15378"/>
        <dbReference type="ChEBI" id="CHEBI:58698"/>
        <dbReference type="ChEBI" id="CHEBI:59648"/>
        <dbReference type="ChEBI" id="CHEBI:90778"/>
        <dbReference type="ChEBI" id="CHEBI:232372"/>
        <dbReference type="EC" id="2.8.1.12"/>
    </reaction>
</comment>
<proteinExistence type="inferred from homology"/>
<dbReference type="UniPathway" id="UPA00344"/>
<dbReference type="SUPFAM" id="SSF54690">
    <property type="entry name" value="Molybdopterin synthase subunit MoaE"/>
    <property type="match status" value="1"/>
</dbReference>
<evidence type="ECO:0000256" key="12">
    <source>
        <dbReference type="ARBA" id="ARBA00049878"/>
    </source>
</evidence>
<comment type="pathway">
    <text evidence="1">Cofactor biosynthesis; molybdopterin biosynthesis.</text>
</comment>
<dbReference type="EMBL" id="AFOC01000003">
    <property type="protein sequence ID" value="EGV52760.1"/>
    <property type="molecule type" value="Genomic_DNA"/>
</dbReference>
<comment type="caution">
    <text evidence="13">The sequence shown here is derived from an EMBL/GenBank/DDBJ whole genome shotgun (WGS) entry which is preliminary data.</text>
</comment>
<evidence type="ECO:0000256" key="4">
    <source>
        <dbReference type="ARBA" id="ARBA00013858"/>
    </source>
</evidence>
<dbReference type="GO" id="GO:0006777">
    <property type="term" value="P:Mo-molybdopterin cofactor biosynthetic process"/>
    <property type="evidence" value="ECO:0007669"/>
    <property type="project" value="UniProtKB-KW"/>
</dbReference>
<dbReference type="Proteomes" id="UP000004491">
    <property type="component" value="Unassembled WGS sequence"/>
</dbReference>
<dbReference type="GO" id="GO:0030366">
    <property type="term" value="F:molybdopterin synthase activity"/>
    <property type="evidence" value="ECO:0007669"/>
    <property type="project" value="UniProtKB-EC"/>
</dbReference>
<reference evidence="13" key="1">
    <citation type="journal article" date="2011" name="ISME J.">
        <title>The endosymbionts of the deep-sea tubeworms Riftia pachyptila and Tevnia jerichonana share an identical physiology as revealed by proteogenomic analyses.</title>
        <authorList>
            <person name="Gardebrecht A."/>
            <person name="Markert S."/>
            <person name="Felbeck H."/>
            <person name="Thuermer A."/>
            <person name="Albrecht D."/>
            <person name="Wollherr A."/>
            <person name="Kabisch J."/>
            <person name="Lehmann R."/>
            <person name="Daniel R."/>
            <person name="Liesegang H."/>
            <person name="Hecker M."/>
            <person name="Sievert S.M."/>
            <person name="Schweder T."/>
        </authorList>
    </citation>
    <scope>NUCLEOTIDE SEQUENCE [LARGE SCALE GENOMIC DNA]</scope>
</reference>
<dbReference type="NCBIfam" id="NF007959">
    <property type="entry name" value="PRK10678.1"/>
    <property type="match status" value="1"/>
</dbReference>
<dbReference type="Gene3D" id="3.90.1170.40">
    <property type="entry name" value="Molybdopterin biosynthesis MoaE subunit"/>
    <property type="match status" value="1"/>
</dbReference>
<evidence type="ECO:0000313" key="13">
    <source>
        <dbReference type="EMBL" id="EGV52760.1"/>
    </source>
</evidence>
<dbReference type="InterPro" id="IPR036563">
    <property type="entry name" value="MoaE_sf"/>
</dbReference>
<dbReference type="AlphaFoldDB" id="G2D9H6"/>
<dbReference type="EC" id="2.8.1.12" evidence="3"/>